<keyword evidence="1" id="KW-0732">Signal</keyword>
<dbReference type="Proteomes" id="UP000032180">
    <property type="component" value="Chromosome 7"/>
</dbReference>
<dbReference type="Gene3D" id="3.40.33.10">
    <property type="entry name" value="CAP"/>
    <property type="match status" value="1"/>
</dbReference>
<accession>A0A0D9WV52</accession>
<protein>
    <recommendedName>
        <fullName evidence="4">SCP domain-containing protein</fullName>
    </recommendedName>
</protein>
<dbReference type="InterPro" id="IPR035940">
    <property type="entry name" value="CAP_sf"/>
</dbReference>
<organism evidence="2 3">
    <name type="scientific">Leersia perrieri</name>
    <dbReference type="NCBI Taxonomy" id="77586"/>
    <lineage>
        <taxon>Eukaryota</taxon>
        <taxon>Viridiplantae</taxon>
        <taxon>Streptophyta</taxon>
        <taxon>Embryophyta</taxon>
        <taxon>Tracheophyta</taxon>
        <taxon>Spermatophyta</taxon>
        <taxon>Magnoliopsida</taxon>
        <taxon>Liliopsida</taxon>
        <taxon>Poales</taxon>
        <taxon>Poaceae</taxon>
        <taxon>BOP clade</taxon>
        <taxon>Oryzoideae</taxon>
        <taxon>Oryzeae</taxon>
        <taxon>Oryzinae</taxon>
        <taxon>Leersia</taxon>
    </lineage>
</organism>
<dbReference type="Gramene" id="LPERR07G01740.1">
    <property type="protein sequence ID" value="LPERR07G01740.1"/>
    <property type="gene ID" value="LPERR07G01740"/>
</dbReference>
<evidence type="ECO:0000313" key="3">
    <source>
        <dbReference type="Proteomes" id="UP000032180"/>
    </source>
</evidence>
<evidence type="ECO:0000256" key="1">
    <source>
        <dbReference type="SAM" id="SignalP"/>
    </source>
</evidence>
<name>A0A0D9WV52_9ORYZ</name>
<dbReference type="HOGENOM" id="CLU_172967_0_0_1"/>
<reference evidence="2 3" key="1">
    <citation type="submission" date="2012-08" db="EMBL/GenBank/DDBJ databases">
        <title>Oryza genome evolution.</title>
        <authorList>
            <person name="Wing R.A."/>
        </authorList>
    </citation>
    <scope>NUCLEOTIDE SEQUENCE</scope>
</reference>
<feature type="signal peptide" evidence="1">
    <location>
        <begin position="1"/>
        <end position="28"/>
    </location>
</feature>
<evidence type="ECO:0008006" key="4">
    <source>
        <dbReference type="Google" id="ProtNLM"/>
    </source>
</evidence>
<reference evidence="3" key="2">
    <citation type="submission" date="2013-12" db="EMBL/GenBank/DDBJ databases">
        <authorList>
            <person name="Yu Y."/>
            <person name="Lee S."/>
            <person name="de Baynast K."/>
            <person name="Wissotski M."/>
            <person name="Liu L."/>
            <person name="Talag J."/>
            <person name="Goicoechea J."/>
            <person name="Angelova A."/>
            <person name="Jetty R."/>
            <person name="Kudrna D."/>
            <person name="Golser W."/>
            <person name="Rivera L."/>
            <person name="Zhang J."/>
            <person name="Wing R."/>
        </authorList>
    </citation>
    <scope>NUCLEOTIDE SEQUENCE</scope>
</reference>
<feature type="chain" id="PRO_5002349619" description="SCP domain-containing protein" evidence="1">
    <location>
        <begin position="29"/>
        <end position="91"/>
    </location>
</feature>
<dbReference type="SUPFAM" id="SSF55797">
    <property type="entry name" value="PR-1-like"/>
    <property type="match status" value="1"/>
</dbReference>
<reference evidence="2" key="3">
    <citation type="submission" date="2015-04" db="UniProtKB">
        <authorList>
            <consortium name="EnsemblPlants"/>
        </authorList>
    </citation>
    <scope>IDENTIFICATION</scope>
</reference>
<evidence type="ECO:0000313" key="2">
    <source>
        <dbReference type="EnsemblPlants" id="LPERR07G01740.1"/>
    </source>
</evidence>
<sequence length="91" mass="9782">MERVPNKSAAFAAVALAMAIFAVTATMAQEFTDDEKALFVQLHNDARADVAAGITMPAVSWDETLAAYAMEQVPAGPYGENLWWGRSFAAD</sequence>
<keyword evidence="3" id="KW-1185">Reference proteome</keyword>
<proteinExistence type="predicted"/>
<dbReference type="EnsemblPlants" id="LPERR07G01740.1">
    <property type="protein sequence ID" value="LPERR07G01740.1"/>
    <property type="gene ID" value="LPERR07G01740"/>
</dbReference>
<dbReference type="AlphaFoldDB" id="A0A0D9WV52"/>